<keyword evidence="2" id="KW-0479">Metal-binding</keyword>
<protein>
    <submittedName>
        <fullName evidence="8">Dihydroxy-acid dehydratase</fullName>
    </submittedName>
</protein>
<dbReference type="InterPro" id="IPR020558">
    <property type="entry name" value="DiOHA_6PGluconate_deHydtase_CS"/>
</dbReference>
<dbReference type="RefSeq" id="WP_099034823.1">
    <property type="nucleotide sequence ID" value="NZ_BMGJ01000004.1"/>
</dbReference>
<evidence type="ECO:0000313" key="8">
    <source>
        <dbReference type="EMBL" id="GGD60219.1"/>
    </source>
</evidence>
<comment type="similarity">
    <text evidence="1">Belongs to the IlvD/Edd family.</text>
</comment>
<reference evidence="9" key="1">
    <citation type="journal article" date="2019" name="Int. J. Syst. Evol. Microbiol.">
        <title>The Global Catalogue of Microorganisms (GCM) 10K type strain sequencing project: providing services to taxonomists for standard genome sequencing and annotation.</title>
        <authorList>
            <consortium name="The Broad Institute Genomics Platform"/>
            <consortium name="The Broad Institute Genome Sequencing Center for Infectious Disease"/>
            <person name="Wu L."/>
            <person name="Ma J."/>
        </authorList>
    </citation>
    <scope>NUCLEOTIDE SEQUENCE [LARGE SCALE GENOMIC DNA]</scope>
    <source>
        <strain evidence="9">CGMCC 1.12923</strain>
    </source>
</reference>
<dbReference type="Proteomes" id="UP000614272">
    <property type="component" value="Unassembled WGS sequence"/>
</dbReference>
<evidence type="ECO:0000256" key="1">
    <source>
        <dbReference type="ARBA" id="ARBA00006486"/>
    </source>
</evidence>
<dbReference type="NCBIfam" id="NF004784">
    <property type="entry name" value="PRK06131.1"/>
    <property type="match status" value="1"/>
</dbReference>
<comment type="caution">
    <text evidence="8">The sequence shown here is derived from an EMBL/GenBank/DDBJ whole genome shotgun (WGS) entry which is preliminary data.</text>
</comment>
<evidence type="ECO:0000313" key="9">
    <source>
        <dbReference type="Proteomes" id="UP000614272"/>
    </source>
</evidence>
<proteinExistence type="inferred from homology"/>
<dbReference type="InterPro" id="IPR056740">
    <property type="entry name" value="ILV_EDD_C"/>
</dbReference>
<evidence type="ECO:0000256" key="4">
    <source>
        <dbReference type="ARBA" id="ARBA00023014"/>
    </source>
</evidence>
<keyword evidence="5" id="KW-0456">Lyase</keyword>
<gene>
    <name evidence="8" type="primary">ilvD</name>
    <name evidence="8" type="ORF">GCM10011357_14320</name>
</gene>
<feature type="domain" description="Dihydroxy-acid/6-phosphogluconate dehydratase C-terminal" evidence="7">
    <location>
        <begin position="367"/>
        <end position="572"/>
    </location>
</feature>
<sequence>MKSKKINLRSRAWFDDPNNPDMTALYLEKYLNYGLTIEELQSSRPVIGIAQTGSDLAPCNRAHVELATRLKDGIRDAGGIAIEFPVHPIQETGRRPTAALDRNLQCLSLIEVLHGYPLDGVILTTGCDKTTPALLMGAASVDLPAIAFSVGPMLNGTYKGQCVGSGTIIWDARKRLAKGEIDYDSFIQQVSSSAPSSGHCNTMGTALTMNSLAEVLGMMLPGCASIPAPYRERAQMAYRTGKRAVEMVFEDLTPSKILSRRSFDNAIRLCSALGGSTNAPIHINAIARHAGIELDIKDWQEIGQHIPQLVNCQPVGEYLSEDFHNAGGVPSVVRRLLQEELLDGNCMTVTGTTLAENCSNAQCHNEEVIRPIDRPVKAQAGLKVLSGNLFDSAVMKVSAINADFARRYLSHPDKPNQFTARAIVFDGPEHYHQDINNPSLDIDENCILVMRYTGPKGYPGSAEVVNMQPPTYLLEKGIDALPTIGDGRQSGTSGSPSILNASPEAADGGGLALLQTGDRVNVDLNTGQVNVQLSDAELQQRREKLSTEKQYPESQTWWQEIYRAKVSNLDGGGVFEDMLKYRRLRDKLPRHSH</sequence>
<keyword evidence="4" id="KW-0411">Iron-sulfur</keyword>
<keyword evidence="3" id="KW-0408">Iron</keyword>
<keyword evidence="9" id="KW-1185">Reference proteome</keyword>
<dbReference type="PANTHER" id="PTHR43183">
    <property type="entry name" value="HYPOTHETICAL DIHYDROXYACID DEHYDRATASE (EUROFUNG)-RELATED"/>
    <property type="match status" value="1"/>
</dbReference>
<dbReference type="PANTHER" id="PTHR43183:SF1">
    <property type="entry name" value="HYPOTHETICAL DIHYDROXY-ACID DEHYDRATASE (EUROFUNG)-RELATED"/>
    <property type="match status" value="1"/>
</dbReference>
<dbReference type="NCBIfam" id="NF009560">
    <property type="entry name" value="PRK13017.1"/>
    <property type="match status" value="1"/>
</dbReference>
<evidence type="ECO:0000256" key="5">
    <source>
        <dbReference type="ARBA" id="ARBA00023239"/>
    </source>
</evidence>
<dbReference type="InterPro" id="IPR037237">
    <property type="entry name" value="IlvD/EDD_N"/>
</dbReference>
<name>A0ABQ1RAT5_9ALTE</name>
<dbReference type="InterPro" id="IPR052352">
    <property type="entry name" value="Sugar_Degrad_Dehydratases"/>
</dbReference>
<evidence type="ECO:0000259" key="6">
    <source>
        <dbReference type="Pfam" id="PF00920"/>
    </source>
</evidence>
<dbReference type="InterPro" id="IPR000581">
    <property type="entry name" value="ILV_EDD_N"/>
</dbReference>
<accession>A0ABQ1RAT5</accession>
<dbReference type="SUPFAM" id="SSF52016">
    <property type="entry name" value="LeuD/IlvD-like"/>
    <property type="match status" value="1"/>
</dbReference>
<dbReference type="Pfam" id="PF24877">
    <property type="entry name" value="ILV_EDD_C"/>
    <property type="match status" value="1"/>
</dbReference>
<dbReference type="SUPFAM" id="SSF143975">
    <property type="entry name" value="IlvD/EDD N-terminal domain-like"/>
    <property type="match status" value="1"/>
</dbReference>
<dbReference type="Pfam" id="PF00920">
    <property type="entry name" value="ILVD_EDD_N"/>
    <property type="match status" value="1"/>
</dbReference>
<dbReference type="EMBL" id="BMGJ01000004">
    <property type="protein sequence ID" value="GGD60219.1"/>
    <property type="molecule type" value="Genomic_DNA"/>
</dbReference>
<dbReference type="InterPro" id="IPR042096">
    <property type="entry name" value="Dihydro-acid_dehy_C"/>
</dbReference>
<feature type="domain" description="Dihydroxy-acid/6-phosphogluconate dehydratase N-terminal" evidence="6">
    <location>
        <begin position="44"/>
        <end position="357"/>
    </location>
</feature>
<dbReference type="PROSITE" id="PS00886">
    <property type="entry name" value="ILVD_EDD_1"/>
    <property type="match status" value="1"/>
</dbReference>
<evidence type="ECO:0000256" key="3">
    <source>
        <dbReference type="ARBA" id="ARBA00023004"/>
    </source>
</evidence>
<dbReference type="Gene3D" id="3.50.30.80">
    <property type="entry name" value="IlvD/EDD C-terminal domain-like"/>
    <property type="match status" value="1"/>
</dbReference>
<evidence type="ECO:0000259" key="7">
    <source>
        <dbReference type="Pfam" id="PF24877"/>
    </source>
</evidence>
<evidence type="ECO:0000256" key="2">
    <source>
        <dbReference type="ARBA" id="ARBA00022723"/>
    </source>
</evidence>
<organism evidence="8 9">
    <name type="scientific">Lacimicrobium alkaliphilum</name>
    <dbReference type="NCBI Taxonomy" id="1526571"/>
    <lineage>
        <taxon>Bacteria</taxon>
        <taxon>Pseudomonadati</taxon>
        <taxon>Pseudomonadota</taxon>
        <taxon>Gammaproteobacteria</taxon>
        <taxon>Alteromonadales</taxon>
        <taxon>Alteromonadaceae</taxon>
        <taxon>Lacimicrobium</taxon>
    </lineage>
</organism>